<reference evidence="2 3" key="1">
    <citation type="submission" date="2018-04" db="EMBL/GenBank/DDBJ databases">
        <authorList>
            <person name="Zhang X."/>
            <person name="Yuan J."/>
            <person name="Li F."/>
            <person name="Xiang J."/>
        </authorList>
    </citation>
    <scope>NUCLEOTIDE SEQUENCE [LARGE SCALE GENOMIC DNA]</scope>
    <source>
        <tissue evidence="2">Muscle</tissue>
    </source>
</reference>
<dbReference type="STRING" id="6689.A0A423T4M6"/>
<dbReference type="AlphaFoldDB" id="A0A423T4M6"/>
<protein>
    <submittedName>
        <fullName evidence="2">Uncharacterized protein</fullName>
    </submittedName>
</protein>
<evidence type="ECO:0000313" key="2">
    <source>
        <dbReference type="EMBL" id="ROT71472.1"/>
    </source>
</evidence>
<comment type="caution">
    <text evidence="2">The sequence shown here is derived from an EMBL/GenBank/DDBJ whole genome shotgun (WGS) entry which is preliminary data.</text>
</comment>
<organism evidence="2 3">
    <name type="scientific">Penaeus vannamei</name>
    <name type="common">Whiteleg shrimp</name>
    <name type="synonym">Litopenaeus vannamei</name>
    <dbReference type="NCBI Taxonomy" id="6689"/>
    <lineage>
        <taxon>Eukaryota</taxon>
        <taxon>Metazoa</taxon>
        <taxon>Ecdysozoa</taxon>
        <taxon>Arthropoda</taxon>
        <taxon>Crustacea</taxon>
        <taxon>Multicrustacea</taxon>
        <taxon>Malacostraca</taxon>
        <taxon>Eumalacostraca</taxon>
        <taxon>Eucarida</taxon>
        <taxon>Decapoda</taxon>
        <taxon>Dendrobranchiata</taxon>
        <taxon>Penaeoidea</taxon>
        <taxon>Penaeidae</taxon>
        <taxon>Penaeus</taxon>
    </lineage>
</organism>
<feature type="signal peptide" evidence="1">
    <location>
        <begin position="1"/>
        <end position="17"/>
    </location>
</feature>
<name>A0A423T4M6_PENVA</name>
<evidence type="ECO:0000313" key="3">
    <source>
        <dbReference type="Proteomes" id="UP000283509"/>
    </source>
</evidence>
<keyword evidence="1" id="KW-0732">Signal</keyword>
<reference evidence="2 3" key="2">
    <citation type="submission" date="2019-01" db="EMBL/GenBank/DDBJ databases">
        <title>The decoding of complex shrimp genome reveals the adaptation for benthos swimmer, frequently molting mechanism and breeding impact on genome.</title>
        <authorList>
            <person name="Sun Y."/>
            <person name="Gao Y."/>
            <person name="Yu Y."/>
        </authorList>
    </citation>
    <scope>NUCLEOTIDE SEQUENCE [LARGE SCALE GENOMIC DNA]</scope>
    <source>
        <tissue evidence="2">Muscle</tissue>
    </source>
</reference>
<feature type="chain" id="PRO_5019366218" evidence="1">
    <location>
        <begin position="18"/>
        <end position="524"/>
    </location>
</feature>
<accession>A0A423T4M6</accession>
<proteinExistence type="predicted"/>
<gene>
    <name evidence="2" type="ORF">C7M84_010205</name>
</gene>
<evidence type="ECO:0000256" key="1">
    <source>
        <dbReference type="SAM" id="SignalP"/>
    </source>
</evidence>
<sequence length="524" mass="56882">MLIFLATQLGIATSASSFPPDPVSPVSLASKADHAAPPTLLPTSAGHLFSRFFPPRASEFSSSAQESCREPAPLILSADLRARADTISKIRWEDQSFWGKWPSLFHHSTTSVPYSFARAPWEPPAPERKSTALFGQRDLIDERDEMLSLIIILRFLLTFSHFHGPFHPFLSTSCPPPPPVPSSPLSSPPPPPCLLPPSISLLFPHHLASLRSSPLFFFSRPLPIPRSSTLSPSLPLLHTNLSPLPPFLPHSLLPPPYLFCLPHHRLLSLLPLLSHPYPPPLSPSIYLPITPLTSFHPPPLLYAPSPPPTPASLPHPPPSLPPFPPFPPSPLLPSLLPSLPSSPDAYPTLRDRRRGRRGSLLVLPEDGRLEEIAAFFCLRIIASGFLPSRGAACVKEGAWYGRPSVTKTVYLGAGSSSLGFALSGTTCNLQTWQLKPPAVLPESRLTSCEFCLSGACRVFFSFLSIFSSPIPSSFRDSPLNLHHSTPFFAISPFSQTTPTTTAELSCASAASAYISLVLDETLNA</sequence>
<keyword evidence="3" id="KW-1185">Reference proteome</keyword>
<dbReference type="EMBL" id="QCYY01002293">
    <property type="protein sequence ID" value="ROT71472.1"/>
    <property type="molecule type" value="Genomic_DNA"/>
</dbReference>
<dbReference type="Proteomes" id="UP000283509">
    <property type="component" value="Unassembled WGS sequence"/>
</dbReference>